<dbReference type="WBParaSite" id="PS1159_v2.g13298.t1">
    <property type="protein sequence ID" value="PS1159_v2.g13298.t1"/>
    <property type="gene ID" value="PS1159_v2.g13298"/>
</dbReference>
<sequence>MFSFICLMGFSHLILAAPYSMIGALNGYPYLGLNSFDLPEVFQQPMINKRIYDLPQFEEPVIMVKRHTANSIWRIIPRIENNEKSLYD</sequence>
<evidence type="ECO:0000313" key="1">
    <source>
        <dbReference type="Proteomes" id="UP000887580"/>
    </source>
</evidence>
<proteinExistence type="predicted"/>
<reference evidence="2" key="1">
    <citation type="submission" date="2022-11" db="UniProtKB">
        <authorList>
            <consortium name="WormBaseParasite"/>
        </authorList>
    </citation>
    <scope>IDENTIFICATION</scope>
</reference>
<organism evidence="1 2">
    <name type="scientific">Panagrolaimus sp. PS1159</name>
    <dbReference type="NCBI Taxonomy" id="55785"/>
    <lineage>
        <taxon>Eukaryota</taxon>
        <taxon>Metazoa</taxon>
        <taxon>Ecdysozoa</taxon>
        <taxon>Nematoda</taxon>
        <taxon>Chromadorea</taxon>
        <taxon>Rhabditida</taxon>
        <taxon>Tylenchina</taxon>
        <taxon>Panagrolaimomorpha</taxon>
        <taxon>Panagrolaimoidea</taxon>
        <taxon>Panagrolaimidae</taxon>
        <taxon>Panagrolaimus</taxon>
    </lineage>
</organism>
<evidence type="ECO:0000313" key="2">
    <source>
        <dbReference type="WBParaSite" id="PS1159_v2.g13298.t1"/>
    </source>
</evidence>
<dbReference type="Proteomes" id="UP000887580">
    <property type="component" value="Unplaced"/>
</dbReference>
<protein>
    <submittedName>
        <fullName evidence="2">Uncharacterized protein</fullName>
    </submittedName>
</protein>
<name>A0AC35F2W0_9BILA</name>
<accession>A0AC35F2W0</accession>